<keyword evidence="3" id="KW-0472">Membrane</keyword>
<feature type="transmembrane region" description="Helical" evidence="3">
    <location>
        <begin position="692"/>
        <end position="716"/>
    </location>
</feature>
<dbReference type="AlphaFoldDB" id="A0AAV5B5X9"/>
<evidence type="ECO:0000313" key="5">
    <source>
        <dbReference type="Proteomes" id="UP001055025"/>
    </source>
</evidence>
<reference evidence="4" key="1">
    <citation type="journal article" date="2022" name="Int. J. Syst. Evol. Microbiol.">
        <title>Granulimonas faecalis gen. nov., sp. nov., and Leptogranulimonas caecicola gen. nov., sp. nov., novel lactate-producing Atopobiaceae bacteria isolated from mouse intestines, and an emended description of the family Atopobiaceae.</title>
        <authorList>
            <person name="Morinaga K."/>
            <person name="Kusada H."/>
            <person name="Sakamoto S."/>
            <person name="Murakami T."/>
            <person name="Toyoda A."/>
            <person name="Mori H."/>
            <person name="Meng X.Y."/>
            <person name="Takashino M."/>
            <person name="Murotomi K."/>
            <person name="Tamaki H."/>
        </authorList>
    </citation>
    <scope>NUCLEOTIDE SEQUENCE</scope>
    <source>
        <strain evidence="4">OPF53</strain>
    </source>
</reference>
<gene>
    <name evidence="4" type="ORF">ATOP_18230</name>
</gene>
<name>A0AAV5B5X9_9ACTN</name>
<accession>A0AAV5B5X9</accession>
<dbReference type="RefSeq" id="WP_265591072.1">
    <property type="nucleotide sequence ID" value="NZ_BQKC01000002.1"/>
</dbReference>
<dbReference type="EMBL" id="BQKC01000002">
    <property type="protein sequence ID" value="GJM56168.1"/>
    <property type="molecule type" value="Genomic_DNA"/>
</dbReference>
<evidence type="ECO:0000256" key="3">
    <source>
        <dbReference type="SAM" id="Phobius"/>
    </source>
</evidence>
<protein>
    <submittedName>
        <fullName evidence="4">Uncharacterized protein</fullName>
    </submittedName>
</protein>
<feature type="coiled-coil region" evidence="1">
    <location>
        <begin position="630"/>
        <end position="690"/>
    </location>
</feature>
<proteinExistence type="predicted"/>
<evidence type="ECO:0000256" key="2">
    <source>
        <dbReference type="SAM" id="MobiDB-lite"/>
    </source>
</evidence>
<feature type="compositionally biased region" description="Pro residues" evidence="2">
    <location>
        <begin position="172"/>
        <end position="185"/>
    </location>
</feature>
<evidence type="ECO:0000256" key="1">
    <source>
        <dbReference type="SAM" id="Coils"/>
    </source>
</evidence>
<feature type="region of interest" description="Disordered" evidence="2">
    <location>
        <begin position="284"/>
        <end position="309"/>
    </location>
</feature>
<sequence>MAFGKKRGRKAGRDDLAYYLPESNVAVVCETMDEEPALTTSSPEGERRYLVIECDAEAMGFKGRASSNDTVWGSLQADVETGAIVSVVTPELLGQGRFLLCPTRLSLEVMSDQPYFSGGRAGATLNLALMDGSGKVVERARTGVSLKDVAEHVRANDSAEPMLVAAFGRSPQTPPAEAPSKPAPDVPAKDPAEAPAGPTSRVDAWEDLDEGDYDPFGGEDPYAGAWEDPDGAFGDPLADGSTVAMAALPGAFGQPPAGEDPYGDIPGPYADVAPDAYEPVDDDLGNPFGDYEDAPADTPANPGGGSAEGVYELADDGTSVEVPKGEDVAVMLVGDGTYSVSISPGEAEAVLSSVLGGGPGSSTELAIPIDLDRPSAGYVAPLVRYFDRELVGLSENQQAEARLVYWNTLRQLADDAVARAKERRESFIEEGRRDLDVRARERHDKATEEVEAQLEKARKDRAAFVASRTRVAELEWDAEFAKNFDSVVESIRARAEVADADDRLKLDAEAKEVFRMELDAGMTVARQQATDAMVAVWRKSSGRIDRLRLNAIEAVAEKIEEARPYDKLAAEHNLLQGEVVRIKEESQRAIAEERRRSTHAIEDGKSQADGLVASARQAAEAETARYKTMVEERDGQIRRLEERQAALREDSERAARELRENAEAQAATYRDQLDRNSRQLEELREASLRRTLWAVAATIVVCIVLFMAVFAVVGAIS</sequence>
<organism evidence="4 5">
    <name type="scientific">Granulimonas faecalis</name>
    <dbReference type="NCBI Taxonomy" id="2894155"/>
    <lineage>
        <taxon>Bacteria</taxon>
        <taxon>Bacillati</taxon>
        <taxon>Actinomycetota</taxon>
        <taxon>Coriobacteriia</taxon>
        <taxon>Coriobacteriales</taxon>
        <taxon>Kribbibacteriaceae</taxon>
        <taxon>Granulimonas</taxon>
    </lineage>
</organism>
<comment type="caution">
    <text evidence="4">The sequence shown here is derived from an EMBL/GenBank/DDBJ whole genome shotgun (WGS) entry which is preliminary data.</text>
</comment>
<feature type="region of interest" description="Disordered" evidence="2">
    <location>
        <begin position="168"/>
        <end position="206"/>
    </location>
</feature>
<keyword evidence="3" id="KW-0812">Transmembrane</keyword>
<keyword evidence="5" id="KW-1185">Reference proteome</keyword>
<keyword evidence="1" id="KW-0175">Coiled coil</keyword>
<dbReference type="Proteomes" id="UP001055025">
    <property type="component" value="Unassembled WGS sequence"/>
</dbReference>
<feature type="compositionally biased region" description="Acidic residues" evidence="2">
    <location>
        <begin position="284"/>
        <end position="295"/>
    </location>
</feature>
<keyword evidence="3" id="KW-1133">Transmembrane helix</keyword>
<evidence type="ECO:0000313" key="4">
    <source>
        <dbReference type="EMBL" id="GJM56168.1"/>
    </source>
</evidence>